<name>A0A182FX33_ANOAL</name>
<organism evidence="1 2">
    <name type="scientific">Anopheles albimanus</name>
    <name type="common">New world malaria mosquito</name>
    <dbReference type="NCBI Taxonomy" id="7167"/>
    <lineage>
        <taxon>Eukaryota</taxon>
        <taxon>Metazoa</taxon>
        <taxon>Ecdysozoa</taxon>
        <taxon>Arthropoda</taxon>
        <taxon>Hexapoda</taxon>
        <taxon>Insecta</taxon>
        <taxon>Pterygota</taxon>
        <taxon>Neoptera</taxon>
        <taxon>Endopterygota</taxon>
        <taxon>Diptera</taxon>
        <taxon>Nematocera</taxon>
        <taxon>Culicoidea</taxon>
        <taxon>Culicidae</taxon>
        <taxon>Anophelinae</taxon>
        <taxon>Anopheles</taxon>
    </lineage>
</organism>
<dbReference type="EnsemblMetazoa" id="AALB014212-RA">
    <property type="protein sequence ID" value="AALB014212-PA"/>
    <property type="gene ID" value="AALB014212"/>
</dbReference>
<evidence type="ECO:0000313" key="2">
    <source>
        <dbReference type="Proteomes" id="UP000069272"/>
    </source>
</evidence>
<reference evidence="1" key="2">
    <citation type="submission" date="2022-08" db="UniProtKB">
        <authorList>
            <consortium name="EnsemblMetazoa"/>
        </authorList>
    </citation>
    <scope>IDENTIFICATION</scope>
    <source>
        <strain evidence="1">STECLA/ALBI9_A</strain>
    </source>
</reference>
<accession>A0A182FX33</accession>
<keyword evidence="2" id="KW-1185">Reference proteome</keyword>
<evidence type="ECO:0000313" key="1">
    <source>
        <dbReference type="EnsemblMetazoa" id="AALB014212-PA"/>
    </source>
</evidence>
<dbReference type="AlphaFoldDB" id="A0A182FX33"/>
<dbReference type="Proteomes" id="UP000069272">
    <property type="component" value="Chromosome 2R"/>
</dbReference>
<sequence>MPCHHNHCYQMSCYRCGVISSFHFSVTDCCCSCWSKRNRTPSCCASIQHPPWFPFPWLTFRLQS</sequence>
<proteinExistence type="predicted"/>
<reference evidence="1 2" key="1">
    <citation type="journal article" date="2017" name="G3 (Bethesda)">
        <title>The Physical Genome Mapping of Anopheles albimanus Corrected Scaffold Misassemblies and Identified Interarm Rearrangements in Genus Anopheles.</title>
        <authorList>
            <person name="Artemov G.N."/>
            <person name="Peery A.N."/>
            <person name="Jiang X."/>
            <person name="Tu Z."/>
            <person name="Stegniy V.N."/>
            <person name="Sharakhova M.V."/>
            <person name="Sharakhov I.V."/>
        </authorList>
    </citation>
    <scope>NUCLEOTIDE SEQUENCE [LARGE SCALE GENOMIC DNA]</scope>
    <source>
        <strain evidence="1 2">ALBI9_A</strain>
    </source>
</reference>
<protein>
    <submittedName>
        <fullName evidence="1">Uncharacterized protein</fullName>
    </submittedName>
</protein>
<dbReference type="VEuPathDB" id="VectorBase:AALB014212"/>